<gene>
    <name evidence="1" type="ORF">GCM10010911_46840</name>
</gene>
<evidence type="ECO:0000313" key="1">
    <source>
        <dbReference type="EMBL" id="GGD83301.1"/>
    </source>
</evidence>
<dbReference type="AlphaFoldDB" id="A0A917E029"/>
<reference evidence="1" key="1">
    <citation type="journal article" date="2014" name="Int. J. Syst. Evol. Microbiol.">
        <title>Complete genome sequence of Corynebacterium casei LMG S-19264T (=DSM 44701T), isolated from a smear-ripened cheese.</title>
        <authorList>
            <consortium name="US DOE Joint Genome Institute (JGI-PGF)"/>
            <person name="Walter F."/>
            <person name="Albersmeier A."/>
            <person name="Kalinowski J."/>
            <person name="Ruckert C."/>
        </authorList>
    </citation>
    <scope>NUCLEOTIDE SEQUENCE</scope>
    <source>
        <strain evidence="1">CGMCC 1.15178</strain>
    </source>
</reference>
<evidence type="ECO:0000313" key="2">
    <source>
        <dbReference type="Proteomes" id="UP000612456"/>
    </source>
</evidence>
<dbReference type="Gene3D" id="3.30.1390.10">
    <property type="match status" value="1"/>
</dbReference>
<dbReference type="RefSeq" id="WP_188995447.1">
    <property type="nucleotide sequence ID" value="NZ_BMHP01000003.1"/>
</dbReference>
<protein>
    <recommendedName>
        <fullName evidence="3">Ribosomal protein L7/L12 C-terminal domain-containing protein</fullName>
    </recommendedName>
</protein>
<sequence>MDTTQMVAVIALVLSLLLLIRVISLQGQLNILRADLERLESRPEAAGLSITSASASMPAAAPQKIQHPDRNMELDNRLRILLEEGKRIQAIKLFRIERKVSLKEAKDYVDELEELR</sequence>
<evidence type="ECO:0008006" key="3">
    <source>
        <dbReference type="Google" id="ProtNLM"/>
    </source>
</evidence>
<reference evidence="1" key="2">
    <citation type="submission" date="2020-09" db="EMBL/GenBank/DDBJ databases">
        <authorList>
            <person name="Sun Q."/>
            <person name="Zhou Y."/>
        </authorList>
    </citation>
    <scope>NUCLEOTIDE SEQUENCE</scope>
    <source>
        <strain evidence="1">CGMCC 1.15178</strain>
    </source>
</reference>
<proteinExistence type="predicted"/>
<organism evidence="1 2">
    <name type="scientific">Paenibacillus nasutitermitis</name>
    <dbReference type="NCBI Taxonomy" id="1652958"/>
    <lineage>
        <taxon>Bacteria</taxon>
        <taxon>Bacillati</taxon>
        <taxon>Bacillota</taxon>
        <taxon>Bacilli</taxon>
        <taxon>Bacillales</taxon>
        <taxon>Paenibacillaceae</taxon>
        <taxon>Paenibacillus</taxon>
    </lineage>
</organism>
<dbReference type="InterPro" id="IPR014719">
    <property type="entry name" value="Ribosomal_bL12_C/ClpS-like"/>
</dbReference>
<dbReference type="Proteomes" id="UP000612456">
    <property type="component" value="Unassembled WGS sequence"/>
</dbReference>
<dbReference type="EMBL" id="BMHP01000003">
    <property type="protein sequence ID" value="GGD83301.1"/>
    <property type="molecule type" value="Genomic_DNA"/>
</dbReference>
<comment type="caution">
    <text evidence="1">The sequence shown here is derived from an EMBL/GenBank/DDBJ whole genome shotgun (WGS) entry which is preliminary data.</text>
</comment>
<name>A0A917E029_9BACL</name>
<keyword evidence="2" id="KW-1185">Reference proteome</keyword>
<accession>A0A917E029</accession>